<gene>
    <name evidence="7" type="ORF">ACFPMF_21500</name>
</gene>
<dbReference type="PANTHER" id="PTHR43761:SF1">
    <property type="entry name" value="D-ISOMER SPECIFIC 2-HYDROXYACID DEHYDROGENASE CATALYTIC DOMAIN-CONTAINING PROTEIN-RELATED"/>
    <property type="match status" value="1"/>
</dbReference>
<evidence type="ECO:0000259" key="5">
    <source>
        <dbReference type="Pfam" id="PF00389"/>
    </source>
</evidence>
<evidence type="ECO:0000256" key="4">
    <source>
        <dbReference type="RuleBase" id="RU003719"/>
    </source>
</evidence>
<evidence type="ECO:0000256" key="3">
    <source>
        <dbReference type="ARBA" id="ARBA00023027"/>
    </source>
</evidence>
<dbReference type="PROSITE" id="PS00670">
    <property type="entry name" value="D_2_HYDROXYACID_DH_2"/>
    <property type="match status" value="1"/>
</dbReference>
<evidence type="ECO:0000256" key="2">
    <source>
        <dbReference type="ARBA" id="ARBA00023002"/>
    </source>
</evidence>
<evidence type="ECO:0000256" key="1">
    <source>
        <dbReference type="ARBA" id="ARBA00005854"/>
    </source>
</evidence>
<dbReference type="Gene3D" id="3.40.50.720">
    <property type="entry name" value="NAD(P)-binding Rossmann-like Domain"/>
    <property type="match status" value="2"/>
</dbReference>
<name>A0ABW0IEK2_9BACT</name>
<dbReference type="Pfam" id="PF02826">
    <property type="entry name" value="2-Hacid_dh_C"/>
    <property type="match status" value="1"/>
</dbReference>
<feature type="domain" description="D-isomer specific 2-hydroxyacid dehydrogenase catalytic" evidence="5">
    <location>
        <begin position="18"/>
        <end position="311"/>
    </location>
</feature>
<evidence type="ECO:0000313" key="7">
    <source>
        <dbReference type="EMBL" id="MFC5411914.1"/>
    </source>
</evidence>
<sequence length="324" mass="36177">MMQIVFLDTKTVGDVPNLRLLEKFGPVAYYETTRPEQVVERIRDADMVITNKVVLDRATIEQASHLKLICIAATGTNNVDKAAAENRGIPVKNVMDYSTQSVAQGTFAILFQLLVDIPYFDRYVKGGSYSRNDIFTHFGRGFREIADKRFGIMGLGTIGRQVAKIAEAFGAEVVYYSTSGQNTQQPYPRLELDEFLRTCDIVSIHAPLNEKTANLINYERLSLMKPSALLINVGRGGIVNEADLTQALDEQLIAGAGIDVFEKEPISAQNPLLQVKNPDRLVLTPHVTWASVETRTRLMEKIAQHIEEFLNVWTEGTTSLNAER</sequence>
<keyword evidence="3" id="KW-0520">NAD</keyword>
<evidence type="ECO:0000313" key="8">
    <source>
        <dbReference type="Proteomes" id="UP001596106"/>
    </source>
</evidence>
<dbReference type="InterPro" id="IPR006139">
    <property type="entry name" value="D-isomer_2_OHA_DH_cat_dom"/>
</dbReference>
<comment type="caution">
    <text evidence="7">The sequence shown here is derived from an EMBL/GenBank/DDBJ whole genome shotgun (WGS) entry which is preliminary data.</text>
</comment>
<keyword evidence="8" id="KW-1185">Reference proteome</keyword>
<accession>A0ABW0IEK2</accession>
<dbReference type="SUPFAM" id="SSF52283">
    <property type="entry name" value="Formate/glycerate dehydrogenase catalytic domain-like"/>
    <property type="match status" value="1"/>
</dbReference>
<dbReference type="NCBIfam" id="NF006263">
    <property type="entry name" value="PRK08410.1"/>
    <property type="match status" value="1"/>
</dbReference>
<proteinExistence type="inferred from homology"/>
<dbReference type="InterPro" id="IPR050418">
    <property type="entry name" value="D-iso_2-hydroxyacid_DH_PdxB"/>
</dbReference>
<dbReference type="CDD" id="cd12162">
    <property type="entry name" value="2-Hacid_dh_4"/>
    <property type="match status" value="1"/>
</dbReference>
<organism evidence="7 8">
    <name type="scientific">Larkinella bovis</name>
    <dbReference type="NCBI Taxonomy" id="683041"/>
    <lineage>
        <taxon>Bacteria</taxon>
        <taxon>Pseudomonadati</taxon>
        <taxon>Bacteroidota</taxon>
        <taxon>Cytophagia</taxon>
        <taxon>Cytophagales</taxon>
        <taxon>Spirosomataceae</taxon>
        <taxon>Larkinella</taxon>
    </lineage>
</organism>
<dbReference type="Pfam" id="PF00389">
    <property type="entry name" value="2-Hacid_dh"/>
    <property type="match status" value="1"/>
</dbReference>
<protein>
    <submittedName>
        <fullName evidence="7">D-2-hydroxyacid dehydrogenase</fullName>
    </submittedName>
</protein>
<dbReference type="EMBL" id="JBHSMA010000009">
    <property type="protein sequence ID" value="MFC5411914.1"/>
    <property type="molecule type" value="Genomic_DNA"/>
</dbReference>
<dbReference type="Proteomes" id="UP001596106">
    <property type="component" value="Unassembled WGS sequence"/>
</dbReference>
<dbReference type="InterPro" id="IPR006140">
    <property type="entry name" value="D-isomer_DH_NAD-bd"/>
</dbReference>
<keyword evidence="2 4" id="KW-0560">Oxidoreductase</keyword>
<dbReference type="SUPFAM" id="SSF51735">
    <property type="entry name" value="NAD(P)-binding Rossmann-fold domains"/>
    <property type="match status" value="1"/>
</dbReference>
<dbReference type="InterPro" id="IPR029753">
    <property type="entry name" value="D-isomer_DH_CS"/>
</dbReference>
<evidence type="ECO:0000259" key="6">
    <source>
        <dbReference type="Pfam" id="PF02826"/>
    </source>
</evidence>
<feature type="domain" description="D-isomer specific 2-hydroxyacid dehydrogenase NAD-binding" evidence="6">
    <location>
        <begin position="108"/>
        <end position="287"/>
    </location>
</feature>
<dbReference type="PROSITE" id="PS00671">
    <property type="entry name" value="D_2_HYDROXYACID_DH_3"/>
    <property type="match status" value="1"/>
</dbReference>
<reference evidence="8" key="1">
    <citation type="journal article" date="2019" name="Int. J. Syst. Evol. Microbiol.">
        <title>The Global Catalogue of Microorganisms (GCM) 10K type strain sequencing project: providing services to taxonomists for standard genome sequencing and annotation.</title>
        <authorList>
            <consortium name="The Broad Institute Genomics Platform"/>
            <consortium name="The Broad Institute Genome Sequencing Center for Infectious Disease"/>
            <person name="Wu L."/>
            <person name="Ma J."/>
        </authorList>
    </citation>
    <scope>NUCLEOTIDE SEQUENCE [LARGE SCALE GENOMIC DNA]</scope>
    <source>
        <strain evidence="8">CCUG 55250</strain>
    </source>
</reference>
<dbReference type="InterPro" id="IPR036291">
    <property type="entry name" value="NAD(P)-bd_dom_sf"/>
</dbReference>
<dbReference type="RefSeq" id="WP_379848903.1">
    <property type="nucleotide sequence ID" value="NZ_JBHSMA010000009.1"/>
</dbReference>
<dbReference type="PANTHER" id="PTHR43761">
    <property type="entry name" value="D-ISOMER SPECIFIC 2-HYDROXYACID DEHYDROGENASE FAMILY PROTEIN (AFU_ORTHOLOGUE AFUA_1G13630)"/>
    <property type="match status" value="1"/>
</dbReference>
<comment type="similarity">
    <text evidence="1 4">Belongs to the D-isomer specific 2-hydroxyacid dehydrogenase family.</text>
</comment>